<reference evidence="2 3" key="1">
    <citation type="submission" date="2019-02" db="EMBL/GenBank/DDBJ databases">
        <title>Deep-cultivation of Planctomycetes and their phenomic and genomic characterization uncovers novel biology.</title>
        <authorList>
            <person name="Wiegand S."/>
            <person name="Jogler M."/>
            <person name="Boedeker C."/>
            <person name="Pinto D."/>
            <person name="Vollmers J."/>
            <person name="Rivas-Marin E."/>
            <person name="Kohn T."/>
            <person name="Peeters S.H."/>
            <person name="Heuer A."/>
            <person name="Rast P."/>
            <person name="Oberbeckmann S."/>
            <person name="Bunk B."/>
            <person name="Jeske O."/>
            <person name="Meyerdierks A."/>
            <person name="Storesund J.E."/>
            <person name="Kallscheuer N."/>
            <person name="Luecker S."/>
            <person name="Lage O.M."/>
            <person name="Pohl T."/>
            <person name="Merkel B.J."/>
            <person name="Hornburger P."/>
            <person name="Mueller R.-W."/>
            <person name="Bruemmer F."/>
            <person name="Labrenz M."/>
            <person name="Spormann A.M."/>
            <person name="Op Den Camp H."/>
            <person name="Overmann J."/>
            <person name="Amann R."/>
            <person name="Jetten M.S.M."/>
            <person name="Mascher T."/>
            <person name="Medema M.H."/>
            <person name="Devos D.P."/>
            <person name="Kaster A.-K."/>
            <person name="Ovreas L."/>
            <person name="Rohde M."/>
            <person name="Galperin M.Y."/>
            <person name="Jogler C."/>
        </authorList>
    </citation>
    <scope>NUCLEOTIDE SEQUENCE [LARGE SCALE GENOMIC DNA]</scope>
    <source>
        <strain evidence="2 3">Poly59</strain>
    </source>
</reference>
<keyword evidence="1" id="KW-0812">Transmembrane</keyword>
<keyword evidence="1" id="KW-0472">Membrane</keyword>
<feature type="transmembrane region" description="Helical" evidence="1">
    <location>
        <begin position="27"/>
        <end position="51"/>
    </location>
</feature>
<evidence type="ECO:0000313" key="3">
    <source>
        <dbReference type="Proteomes" id="UP000317977"/>
    </source>
</evidence>
<dbReference type="InterPro" id="IPR021741">
    <property type="entry name" value="DUF3311"/>
</dbReference>
<evidence type="ECO:0000313" key="2">
    <source>
        <dbReference type="EMBL" id="TWU55813.1"/>
    </source>
</evidence>
<dbReference type="RefSeq" id="WP_146533938.1">
    <property type="nucleotide sequence ID" value="NZ_SJPX01000002.1"/>
</dbReference>
<keyword evidence="1" id="KW-1133">Transmembrane helix</keyword>
<name>A0A5C6F1Z5_9BACT</name>
<evidence type="ECO:0008006" key="4">
    <source>
        <dbReference type="Google" id="ProtNLM"/>
    </source>
</evidence>
<dbReference type="OrthoDB" id="283209at2"/>
<comment type="caution">
    <text evidence="2">The sequence shown here is derived from an EMBL/GenBank/DDBJ whole genome shotgun (WGS) entry which is preliminary data.</text>
</comment>
<proteinExistence type="predicted"/>
<dbReference type="Pfam" id="PF11755">
    <property type="entry name" value="DUF3311"/>
    <property type="match status" value="1"/>
</dbReference>
<sequence length="73" mass="8170">MKKVIWGLILLLVVLHQDIWNWDNDRLVFGIIPVTLAYHACISIAASAVWLTAALTAWPDHLEDESESSEAAQ</sequence>
<organism evidence="2 3">
    <name type="scientific">Rubripirellula reticaptiva</name>
    <dbReference type="NCBI Taxonomy" id="2528013"/>
    <lineage>
        <taxon>Bacteria</taxon>
        <taxon>Pseudomonadati</taxon>
        <taxon>Planctomycetota</taxon>
        <taxon>Planctomycetia</taxon>
        <taxon>Pirellulales</taxon>
        <taxon>Pirellulaceae</taxon>
        <taxon>Rubripirellula</taxon>
    </lineage>
</organism>
<gene>
    <name evidence="2" type="ORF">Poly59_21150</name>
</gene>
<dbReference type="EMBL" id="SJPX01000002">
    <property type="protein sequence ID" value="TWU55813.1"/>
    <property type="molecule type" value="Genomic_DNA"/>
</dbReference>
<accession>A0A5C6F1Z5</accession>
<protein>
    <recommendedName>
        <fullName evidence="4">DUF3311 domain-containing protein</fullName>
    </recommendedName>
</protein>
<keyword evidence="3" id="KW-1185">Reference proteome</keyword>
<evidence type="ECO:0000256" key="1">
    <source>
        <dbReference type="SAM" id="Phobius"/>
    </source>
</evidence>
<dbReference type="AlphaFoldDB" id="A0A5C6F1Z5"/>
<dbReference type="Proteomes" id="UP000317977">
    <property type="component" value="Unassembled WGS sequence"/>
</dbReference>